<feature type="binding site" evidence="8">
    <location>
        <position position="212"/>
    </location>
    <ligand>
        <name>Mg(2+)</name>
        <dbReference type="ChEBI" id="CHEBI:18420"/>
    </ligand>
</feature>
<dbReference type="SUPFAM" id="SSF52540">
    <property type="entry name" value="P-loop containing nucleoside triphosphate hydrolases"/>
    <property type="match status" value="1"/>
</dbReference>
<accession>A0ABD7NER9</accession>
<dbReference type="PIRSF" id="PIRSF006809">
    <property type="entry name" value="GTP-binding_hflX_prd"/>
    <property type="match status" value="1"/>
</dbReference>
<dbReference type="Pfam" id="PF16360">
    <property type="entry name" value="GTP-bdg_M"/>
    <property type="match status" value="1"/>
</dbReference>
<evidence type="ECO:0000256" key="8">
    <source>
        <dbReference type="PIRSR" id="PIRSR006809-2"/>
    </source>
</evidence>
<keyword evidence="1 6" id="KW-0963">Cytoplasm</keyword>
<evidence type="ECO:0000259" key="10">
    <source>
        <dbReference type="PROSITE" id="PS51705"/>
    </source>
</evidence>
<evidence type="ECO:0000256" key="3">
    <source>
        <dbReference type="ARBA" id="ARBA00022741"/>
    </source>
</evidence>
<dbReference type="InterPro" id="IPR027417">
    <property type="entry name" value="P-loop_NTPase"/>
</dbReference>
<evidence type="ECO:0000256" key="7">
    <source>
        <dbReference type="PIRSR" id="PIRSR006809-1"/>
    </source>
</evidence>
<dbReference type="Pfam" id="PF13167">
    <property type="entry name" value="GTP-bdg_N"/>
    <property type="match status" value="1"/>
</dbReference>
<feature type="binding site" evidence="7">
    <location>
        <begin position="337"/>
        <end position="339"/>
    </location>
    <ligand>
        <name>GTP</name>
        <dbReference type="ChEBI" id="CHEBI:37565"/>
    </ligand>
</feature>
<dbReference type="GO" id="GO:0005525">
    <property type="term" value="F:GTP binding"/>
    <property type="evidence" value="ECO:0007669"/>
    <property type="project" value="UniProtKB-UniRule"/>
</dbReference>
<feature type="binding site" evidence="7">
    <location>
        <begin position="252"/>
        <end position="255"/>
    </location>
    <ligand>
        <name>GTP</name>
        <dbReference type="ChEBI" id="CHEBI:37565"/>
    </ligand>
</feature>
<dbReference type="PRINTS" id="PR00326">
    <property type="entry name" value="GTP1OBG"/>
</dbReference>
<dbReference type="PANTHER" id="PTHR10229:SF0">
    <property type="entry name" value="GTP-BINDING PROTEIN 6-RELATED"/>
    <property type="match status" value="1"/>
</dbReference>
<evidence type="ECO:0000313" key="12">
    <source>
        <dbReference type="Proteomes" id="UP000254098"/>
    </source>
</evidence>
<protein>
    <recommendedName>
        <fullName evidence="6">GTPase HflX</fullName>
    </recommendedName>
    <alternativeName>
        <fullName evidence="6">GTP-binding protein HflX</fullName>
    </alternativeName>
</protein>
<comment type="similarity">
    <text evidence="6">Belongs to the TRAFAC class OBG-HflX-like GTPase superfamily. HflX GTPase family.</text>
</comment>
<name>A0ABD7NER9_9STRE</name>
<dbReference type="InterPro" id="IPR025121">
    <property type="entry name" value="GTPase_HflX_N"/>
</dbReference>
<sequence>MIETEKQQERVILIGVELQGIENFSMSMEELASLAKTAGAQVVSSYTQKREKYDSKTFVGAGKLEEIKRMVEADEISTVIVNNRLTPRQNINLEEILGVKVIDRMQLILDIFAMRARSHEGKLQVHLAQLKYLLPRLVGQGIMLSRQAGGIGSRGPGESQLELNRRSVRNQIHDIERQLKIVEKNRATVREKRLDSSVFKIGLIGYTNAGKSTIMNALTNKSQYEADELFATLDATTKSVNLTGRFNVTLTDTVGFIQDLPTELISSFKSTLEESKNVDLLVHVIDASNPNHEEHEKTVLAIMKDLDMLDIPRLTLYNKADKAENFTPTLTPYVLISAKNENSRTVLQNALLNKMRELFVPFRIRVSPSKAYKLHELESLAIIDKREYLEESEMISGYIAEKNKWRLEEFYD</sequence>
<dbReference type="Proteomes" id="UP000254098">
    <property type="component" value="Unassembled WGS sequence"/>
</dbReference>
<feature type="binding site" evidence="7">
    <location>
        <begin position="205"/>
        <end position="212"/>
    </location>
    <ligand>
        <name>GTP</name>
        <dbReference type="ChEBI" id="CHEBI:37565"/>
    </ligand>
</feature>
<dbReference type="CDD" id="cd01878">
    <property type="entry name" value="HflX"/>
    <property type="match status" value="1"/>
</dbReference>
<dbReference type="HAMAP" id="MF_00900">
    <property type="entry name" value="GTPase_HflX"/>
    <property type="match status" value="1"/>
</dbReference>
<proteinExistence type="inferred from homology"/>
<evidence type="ECO:0000256" key="1">
    <source>
        <dbReference type="ARBA" id="ARBA00022490"/>
    </source>
</evidence>
<evidence type="ECO:0000313" key="11">
    <source>
        <dbReference type="EMBL" id="SUO78292.1"/>
    </source>
</evidence>
<dbReference type="InterPro" id="IPR032305">
    <property type="entry name" value="GTP-bd_M"/>
</dbReference>
<feature type="binding site" evidence="7">
    <location>
        <begin position="230"/>
        <end position="234"/>
    </location>
    <ligand>
        <name>GTP</name>
        <dbReference type="ChEBI" id="CHEBI:37565"/>
    </ligand>
</feature>
<evidence type="ECO:0000256" key="9">
    <source>
        <dbReference type="SAM" id="Coils"/>
    </source>
</evidence>
<organism evidence="11 12">
    <name type="scientific">Streptococcus viridans</name>
    <dbReference type="NCBI Taxonomy" id="78535"/>
    <lineage>
        <taxon>Bacteria</taxon>
        <taxon>Bacillati</taxon>
        <taxon>Bacillota</taxon>
        <taxon>Bacilli</taxon>
        <taxon>Lactobacillales</taxon>
        <taxon>Streptococcaceae</taxon>
        <taxon>Streptococcus</taxon>
    </lineage>
</organism>
<feature type="coiled-coil region" evidence="9">
    <location>
        <begin position="158"/>
        <end position="192"/>
    </location>
</feature>
<dbReference type="InterPro" id="IPR042108">
    <property type="entry name" value="GTPase_HflX_N_sf"/>
</dbReference>
<feature type="binding site" evidence="8">
    <location>
        <position position="232"/>
    </location>
    <ligand>
        <name>Mg(2+)</name>
        <dbReference type="ChEBI" id="CHEBI:18420"/>
    </ligand>
</feature>
<keyword evidence="2 8" id="KW-0479">Metal-binding</keyword>
<feature type="binding site" evidence="7">
    <location>
        <begin position="318"/>
        <end position="321"/>
    </location>
    <ligand>
        <name>GTP</name>
        <dbReference type="ChEBI" id="CHEBI:37565"/>
    </ligand>
</feature>
<comment type="subcellular location">
    <subcellularLocation>
        <location evidence="6">Cytoplasm</location>
    </subcellularLocation>
    <text evidence="6">May associate with membranes.</text>
</comment>
<feature type="domain" description="Hflx-type G" evidence="10">
    <location>
        <begin position="199"/>
        <end position="359"/>
    </location>
</feature>
<keyword evidence="5 6" id="KW-0342">GTP-binding</keyword>
<evidence type="ECO:0000256" key="5">
    <source>
        <dbReference type="ARBA" id="ARBA00023134"/>
    </source>
</evidence>
<evidence type="ECO:0000256" key="2">
    <source>
        <dbReference type="ARBA" id="ARBA00022723"/>
    </source>
</evidence>
<dbReference type="RefSeq" id="WP_003029250.1">
    <property type="nucleotide sequence ID" value="NZ_UHHS01000001.1"/>
</dbReference>
<comment type="caution">
    <text evidence="11">The sequence shown here is derived from an EMBL/GenBank/DDBJ whole genome shotgun (WGS) entry which is preliminary data.</text>
</comment>
<comment type="cofactor">
    <cofactor evidence="8">
        <name>Mg(2+)</name>
        <dbReference type="ChEBI" id="CHEBI:18420"/>
    </cofactor>
</comment>
<dbReference type="EMBL" id="UHHS01000001">
    <property type="protein sequence ID" value="SUO78292.1"/>
    <property type="molecule type" value="Genomic_DNA"/>
</dbReference>
<keyword evidence="4 8" id="KW-0460">Magnesium</keyword>
<dbReference type="Gene3D" id="3.40.50.11060">
    <property type="entry name" value="GTPase HflX, N-terminal domain"/>
    <property type="match status" value="1"/>
</dbReference>
<dbReference type="GO" id="GO:0003924">
    <property type="term" value="F:GTPase activity"/>
    <property type="evidence" value="ECO:0007669"/>
    <property type="project" value="UniProtKB-UniRule"/>
</dbReference>
<dbReference type="InterPro" id="IPR030394">
    <property type="entry name" value="G_HFLX_dom"/>
</dbReference>
<keyword evidence="9" id="KW-0175">Coiled coil</keyword>
<dbReference type="Gene3D" id="6.10.250.2860">
    <property type="match status" value="1"/>
</dbReference>
<comment type="function">
    <text evidence="6">GTPase that associates with the 50S ribosomal subunit and may have a role during protein synthesis or ribosome biogenesis.</text>
</comment>
<gene>
    <name evidence="6 11" type="primary">hflX</name>
    <name evidence="11" type="ORF">NCTC1080_01175</name>
</gene>
<dbReference type="InterPro" id="IPR005225">
    <property type="entry name" value="Small_GTP-bd"/>
</dbReference>
<dbReference type="FunFam" id="3.40.50.11060:FF:000001">
    <property type="entry name" value="GTPase HflX"/>
    <property type="match status" value="1"/>
</dbReference>
<dbReference type="Pfam" id="PF01926">
    <property type="entry name" value="MMR_HSR1"/>
    <property type="match status" value="1"/>
</dbReference>
<dbReference type="InterPro" id="IPR006073">
    <property type="entry name" value="GTP-bd"/>
</dbReference>
<dbReference type="PANTHER" id="PTHR10229">
    <property type="entry name" value="GTP-BINDING PROTEIN HFLX"/>
    <property type="match status" value="1"/>
</dbReference>
<evidence type="ECO:0000256" key="6">
    <source>
        <dbReference type="HAMAP-Rule" id="MF_00900"/>
    </source>
</evidence>
<evidence type="ECO:0000256" key="4">
    <source>
        <dbReference type="ARBA" id="ARBA00022842"/>
    </source>
</evidence>
<dbReference type="InterPro" id="IPR016496">
    <property type="entry name" value="GTPase_HflX"/>
</dbReference>
<dbReference type="NCBIfam" id="TIGR00231">
    <property type="entry name" value="small_GTP"/>
    <property type="match status" value="1"/>
</dbReference>
<dbReference type="GO" id="GO:0046872">
    <property type="term" value="F:metal ion binding"/>
    <property type="evidence" value="ECO:0007669"/>
    <property type="project" value="UniProtKB-KW"/>
</dbReference>
<comment type="subunit">
    <text evidence="6">Monomer. Associates with the 50S ribosomal subunit.</text>
</comment>
<reference evidence="11 12" key="1">
    <citation type="submission" date="2018-06" db="EMBL/GenBank/DDBJ databases">
        <authorList>
            <consortium name="Pathogen Informatics"/>
            <person name="Doyle S."/>
        </authorList>
    </citation>
    <scope>NUCLEOTIDE SEQUENCE [LARGE SCALE GENOMIC DNA]</scope>
    <source>
        <strain evidence="11 12">NCTC1080</strain>
    </source>
</reference>
<dbReference type="GO" id="GO:0005737">
    <property type="term" value="C:cytoplasm"/>
    <property type="evidence" value="ECO:0007669"/>
    <property type="project" value="UniProtKB-SubCell"/>
</dbReference>
<dbReference type="FunFam" id="3.40.50.300:FF:001711">
    <property type="entry name" value="GTPase HflX"/>
    <property type="match status" value="1"/>
</dbReference>
<keyword evidence="12" id="KW-1185">Reference proteome</keyword>
<keyword evidence="3 6" id="KW-0547">Nucleotide-binding</keyword>
<dbReference type="NCBIfam" id="TIGR03156">
    <property type="entry name" value="GTP_HflX"/>
    <property type="match status" value="1"/>
</dbReference>
<dbReference type="AlphaFoldDB" id="A0ABD7NER9"/>
<dbReference type="Gene3D" id="3.40.50.300">
    <property type="entry name" value="P-loop containing nucleotide triphosphate hydrolases"/>
    <property type="match status" value="1"/>
</dbReference>
<dbReference type="PROSITE" id="PS51705">
    <property type="entry name" value="G_HFLX"/>
    <property type="match status" value="1"/>
</dbReference>